<protein>
    <submittedName>
        <fullName evidence="3">Dihydroorotase</fullName>
        <ecNumber evidence="3">3.5.2.3</ecNumber>
    </submittedName>
</protein>
<sequence>MMDLLIRNGYVYQQNGEFKRNDLAIKDGKIVSISSTNSALTSKAYIDATGLYVLPGIIDSHVHFKEPAKHPESTENFFSGTSASAAGGVTTIIEMPNSYPCTYNKELLTRRRDIIQDQAVVDYALYGAAGNDHYAEIVPLGKEGIVAYKTFMHSAPKGREDEYEGFTMTTDADLIQGFSEISKTGLPLAVHAENDELITFFTQQVTDPADFKSHLHVRNLVVETSAIHKLLYFAKQFNVPLIICHVSSPEALALIKTAKEQGVRVYAETCPHYLIYDESYVEKLGPHGKCNPPLRSTEQVNKMWDFIRDGTIDYISSDHSPAFKADKEKWIGNILRSPAGFPGAELVLPLMLHQVAKGRLSLARVVQLLSENPAKAFDLYPQKGSLQAGTDADITIVDLEAKKKIDSSQMITRARDAAILFDGLEIRGLPIYTIVRGHLVAKNGEIQPDVKGWGKWIEPQKKASVQL</sequence>
<dbReference type="Gene3D" id="2.30.40.10">
    <property type="entry name" value="Urease, subunit C, domain 1"/>
    <property type="match status" value="1"/>
</dbReference>
<feature type="domain" description="Amidohydrolase-related" evidence="2">
    <location>
        <begin position="52"/>
        <end position="437"/>
    </location>
</feature>
<evidence type="ECO:0000256" key="1">
    <source>
        <dbReference type="ARBA" id="ARBA00008829"/>
    </source>
</evidence>
<dbReference type="Proteomes" id="UP001139179">
    <property type="component" value="Unassembled WGS sequence"/>
</dbReference>
<dbReference type="SUPFAM" id="SSF51338">
    <property type="entry name" value="Composite domain of metallo-dependent hydrolases"/>
    <property type="match status" value="1"/>
</dbReference>
<evidence type="ECO:0000313" key="3">
    <source>
        <dbReference type="EMBL" id="MCM3714430.1"/>
    </source>
</evidence>
<comment type="similarity">
    <text evidence="1">Belongs to the metallo-dependent hydrolases superfamily. Hydantoinase/dihydropyrimidinase family.</text>
</comment>
<dbReference type="FunFam" id="3.20.20.140:FF:000174">
    <property type="entry name" value="Dihydropyrimidinase-related protein 2"/>
    <property type="match status" value="1"/>
</dbReference>
<organism evidence="3 4">
    <name type="scientific">Halalkalibacter oceani</name>
    <dbReference type="NCBI Taxonomy" id="1653776"/>
    <lineage>
        <taxon>Bacteria</taxon>
        <taxon>Bacillati</taxon>
        <taxon>Bacillota</taxon>
        <taxon>Bacilli</taxon>
        <taxon>Bacillales</taxon>
        <taxon>Bacillaceae</taxon>
        <taxon>Halalkalibacter</taxon>
    </lineage>
</organism>
<accession>A0A9X2DRL4</accession>
<evidence type="ECO:0000313" key="4">
    <source>
        <dbReference type="Proteomes" id="UP001139179"/>
    </source>
</evidence>
<evidence type="ECO:0000259" key="2">
    <source>
        <dbReference type="Pfam" id="PF01979"/>
    </source>
</evidence>
<dbReference type="RefSeq" id="WP_251223210.1">
    <property type="nucleotide sequence ID" value="NZ_JAMBOL010000007.1"/>
</dbReference>
<dbReference type="InterPro" id="IPR006680">
    <property type="entry name" value="Amidohydro-rel"/>
</dbReference>
<dbReference type="SUPFAM" id="SSF51556">
    <property type="entry name" value="Metallo-dependent hydrolases"/>
    <property type="match status" value="1"/>
</dbReference>
<proteinExistence type="inferred from homology"/>
<dbReference type="EMBL" id="JAMBOL010000007">
    <property type="protein sequence ID" value="MCM3714430.1"/>
    <property type="molecule type" value="Genomic_DNA"/>
</dbReference>
<dbReference type="NCBIfam" id="TIGR00857">
    <property type="entry name" value="pyrC_multi"/>
    <property type="match status" value="1"/>
</dbReference>
<dbReference type="GO" id="GO:0005737">
    <property type="term" value="C:cytoplasm"/>
    <property type="evidence" value="ECO:0007669"/>
    <property type="project" value="TreeGrafter"/>
</dbReference>
<dbReference type="InterPro" id="IPR032466">
    <property type="entry name" value="Metal_Hydrolase"/>
</dbReference>
<dbReference type="GO" id="GO:0006145">
    <property type="term" value="P:purine nucleobase catabolic process"/>
    <property type="evidence" value="ECO:0007669"/>
    <property type="project" value="TreeGrafter"/>
</dbReference>
<dbReference type="AlphaFoldDB" id="A0A9X2DRL4"/>
<dbReference type="GO" id="GO:0004038">
    <property type="term" value="F:allantoinase activity"/>
    <property type="evidence" value="ECO:0007669"/>
    <property type="project" value="TreeGrafter"/>
</dbReference>
<reference evidence="3" key="1">
    <citation type="submission" date="2022-05" db="EMBL/GenBank/DDBJ databases">
        <title>Comparative Genomics of Spacecraft Associated Microbes.</title>
        <authorList>
            <person name="Tran M.T."/>
            <person name="Wright A."/>
            <person name="Seuylemezian A."/>
            <person name="Eisen J."/>
            <person name="Coil D."/>
        </authorList>
    </citation>
    <scope>NUCLEOTIDE SEQUENCE</scope>
    <source>
        <strain evidence="3">214.1.1</strain>
    </source>
</reference>
<comment type="caution">
    <text evidence="3">The sequence shown here is derived from an EMBL/GenBank/DDBJ whole genome shotgun (WGS) entry which is preliminary data.</text>
</comment>
<dbReference type="PANTHER" id="PTHR43668">
    <property type="entry name" value="ALLANTOINASE"/>
    <property type="match status" value="1"/>
</dbReference>
<name>A0A9X2DRL4_9BACI</name>
<gene>
    <name evidence="3" type="primary">pyrC</name>
    <name evidence="3" type="ORF">M3202_10055</name>
</gene>
<dbReference type="EC" id="3.5.2.3" evidence="3"/>
<dbReference type="InterPro" id="IPR011059">
    <property type="entry name" value="Metal-dep_hydrolase_composite"/>
</dbReference>
<dbReference type="GO" id="GO:0004151">
    <property type="term" value="F:dihydroorotase activity"/>
    <property type="evidence" value="ECO:0007669"/>
    <property type="project" value="UniProtKB-EC"/>
</dbReference>
<dbReference type="InterPro" id="IPR050138">
    <property type="entry name" value="DHOase/Allantoinase_Hydrolase"/>
</dbReference>
<dbReference type="PANTHER" id="PTHR43668:SF2">
    <property type="entry name" value="ALLANTOINASE"/>
    <property type="match status" value="1"/>
</dbReference>
<dbReference type="Pfam" id="PF01979">
    <property type="entry name" value="Amidohydro_1"/>
    <property type="match status" value="1"/>
</dbReference>
<dbReference type="Gene3D" id="3.20.20.140">
    <property type="entry name" value="Metal-dependent hydrolases"/>
    <property type="match status" value="1"/>
</dbReference>
<keyword evidence="3" id="KW-0378">Hydrolase</keyword>
<keyword evidence="4" id="KW-1185">Reference proteome</keyword>